<evidence type="ECO:0000313" key="3">
    <source>
        <dbReference type="Proteomes" id="UP000559027"/>
    </source>
</evidence>
<sequence length="1324" mass="145376">MFTWRPKPRGGGRGGSSSASDSGDSPTSTTSQQAQIPAPVDGRHPGQPSSSRRNEPGNSSNPASATSIAQDTEAPERTGRPIQPTPVLDYQPPEFRGLPPPSSSSKRIYNMPGPAPQPIHDEYYTRNELATFKFGSPSITTMTDASSQIDPLSSEDDFPHPGADTTPRPSLAVHTEGIRSHPSQVSSPSDQSPPASHRPVRNDASSTHTFGIRSVASTSTSSLAEASSTDGSQAQVETSPEHSSDDEPRARYYTFPYVESLSSSSVDSNSTRDDFYDDEDLSDPDLEISSARFDDAGSYDQSYWNTPPDQDSFIADYLSQRRGSNPIAIPGVQEGSSHGRDREDSVATVKYPTPSAPGPSNVTPRSPTATVPNPFSLPNNEVEWDHRRRAMQDRIDSSGTRSHPPIHAMDFAATGFSNHAGPSTSSPMTHDGNHDTALEFDTSEWENIAGGIKLGDELGDVDAAPIGALNANFWSRFAPNDGPRRPSIASTINDTFQKHALAFKDQDWSFKKDQADGTAHMKKKRSTFIPFNERPVKRGPPWKGMGIGQREFWRNDLTGIYKVERLEILASENRPPQQRLSIHHYRDGSRQAQRPIPGLTYDPHNGPTTTVHKHSKAAAFSLSRHYRDRSQSKAGDRRNNSSRAQPLRNAVYINGKKTAMILLAPRKVQEAYTSTTTTRKLESHGLLDDPHRSRELDRLKRLAEQDDRLKEKARVKERARQEKEQRKAAEERAKRDKGKGRARGQELTNSEIPAMSQVETDFPSLSINSSRHPTSSTPPSDSLAQAVAETGLQPEGQHVTRVVTPSTSASSTVIAHESPVAPTQQPPSTGNVRPSTESHDGASQQTQYPADVTSGHGIANSSDIHPLPRDHIYGDDEEYIDEEDEQLGLIPRRRKRTPHNEAYHSLSPESIDSFAAQQDNHSRGIFPWLSGRNASSRTLHADTPYHPPWLSAPSRPNNHDMQMQVVAGLNTSFQGVGLLPTDKEIRESRKRKALKNQARDAGTERKYTKEKDIFIDLPDDALYMLLPLWPSETDPVSSRDHPFQMPTIAISDRLYALVYYKPWYPPETGKSKSKEKARRSRGSPTSSQDGIYIDERNVLMSQFYIGARIVTYDDLEGSNVRVPELGLSVMGPLKDAFDSIPINERPPKPRHKGKGKGKDNNEGKEFWDYIIGSYHARDHPMEFYPEGFKKMGLATQHGEDGFTSSSNGGGPSYSNDSVPSGSTAAVPSGSDSINEVVSNNASTSSLPSVSSGSGGSRIDVNTIAPFGEPSLSDNQINPTRFPVNSEEDPIQEPPILLTPIGRAVLEMAFMGALAVTGFSPQPFW</sequence>
<comment type="caution">
    <text evidence="2">The sequence shown here is derived from an EMBL/GenBank/DDBJ whole genome shotgun (WGS) entry which is preliminary data.</text>
</comment>
<feature type="region of interest" description="Disordered" evidence="1">
    <location>
        <begin position="707"/>
        <end position="869"/>
    </location>
</feature>
<feature type="compositionally biased region" description="Low complexity" evidence="1">
    <location>
        <begin position="214"/>
        <end position="229"/>
    </location>
</feature>
<feature type="compositionally biased region" description="Polar residues" evidence="1">
    <location>
        <begin position="299"/>
        <end position="309"/>
    </location>
</feature>
<feature type="region of interest" description="Disordered" evidence="1">
    <location>
        <begin position="1199"/>
        <end position="1292"/>
    </location>
</feature>
<dbReference type="OrthoDB" id="3357948at2759"/>
<gene>
    <name evidence="2" type="ORF">D9756_007625</name>
</gene>
<reference evidence="2 3" key="1">
    <citation type="journal article" date="2020" name="ISME J.">
        <title>Uncovering the hidden diversity of litter-decomposition mechanisms in mushroom-forming fungi.</title>
        <authorList>
            <person name="Floudas D."/>
            <person name="Bentzer J."/>
            <person name="Ahren D."/>
            <person name="Johansson T."/>
            <person name="Persson P."/>
            <person name="Tunlid A."/>
        </authorList>
    </citation>
    <scope>NUCLEOTIDE SEQUENCE [LARGE SCALE GENOMIC DNA]</scope>
    <source>
        <strain evidence="2 3">CBS 146.42</strain>
    </source>
</reference>
<keyword evidence="3" id="KW-1185">Reference proteome</keyword>
<feature type="region of interest" description="Disordered" evidence="1">
    <location>
        <begin position="1138"/>
        <end position="1162"/>
    </location>
</feature>
<organism evidence="2 3">
    <name type="scientific">Leucocoprinus leucothites</name>
    <dbReference type="NCBI Taxonomy" id="201217"/>
    <lineage>
        <taxon>Eukaryota</taxon>
        <taxon>Fungi</taxon>
        <taxon>Dikarya</taxon>
        <taxon>Basidiomycota</taxon>
        <taxon>Agaricomycotina</taxon>
        <taxon>Agaricomycetes</taxon>
        <taxon>Agaricomycetidae</taxon>
        <taxon>Agaricales</taxon>
        <taxon>Agaricineae</taxon>
        <taxon>Agaricaceae</taxon>
        <taxon>Leucocoprinus</taxon>
    </lineage>
</organism>
<feature type="compositionally biased region" description="Low complexity" evidence="1">
    <location>
        <begin position="16"/>
        <end position="31"/>
    </location>
</feature>
<dbReference type="Proteomes" id="UP000559027">
    <property type="component" value="Unassembled WGS sequence"/>
</dbReference>
<feature type="compositionally biased region" description="Polar residues" evidence="1">
    <location>
        <begin position="47"/>
        <end position="70"/>
    </location>
</feature>
<feature type="compositionally biased region" description="Basic and acidic residues" evidence="1">
    <location>
        <begin position="628"/>
        <end position="639"/>
    </location>
</feature>
<feature type="compositionally biased region" description="Low complexity" evidence="1">
    <location>
        <begin position="799"/>
        <end position="813"/>
    </location>
</feature>
<feature type="compositionally biased region" description="Low complexity" evidence="1">
    <location>
        <begin position="1242"/>
        <end position="1251"/>
    </location>
</feature>
<proteinExistence type="predicted"/>
<feature type="compositionally biased region" description="Polar residues" evidence="1">
    <location>
        <begin position="137"/>
        <end position="151"/>
    </location>
</feature>
<feature type="compositionally biased region" description="Low complexity" evidence="1">
    <location>
        <begin position="260"/>
        <end position="269"/>
    </location>
</feature>
<protein>
    <submittedName>
        <fullName evidence="2">Uncharacterized protein</fullName>
    </submittedName>
</protein>
<feature type="compositionally biased region" description="Polar residues" evidence="1">
    <location>
        <begin position="1218"/>
        <end position="1241"/>
    </location>
</feature>
<accession>A0A8H5D3F7</accession>
<feature type="compositionally biased region" description="Low complexity" evidence="1">
    <location>
        <begin position="769"/>
        <end position="782"/>
    </location>
</feature>
<feature type="compositionally biased region" description="Basic and acidic residues" evidence="1">
    <location>
        <begin position="707"/>
        <end position="734"/>
    </location>
</feature>
<feature type="compositionally biased region" description="Polar residues" evidence="1">
    <location>
        <begin position="821"/>
        <end position="848"/>
    </location>
</feature>
<feature type="compositionally biased region" description="Basic and acidic residues" evidence="1">
    <location>
        <begin position="239"/>
        <end position="250"/>
    </location>
</feature>
<feature type="region of interest" description="Disordered" evidence="1">
    <location>
        <begin position="622"/>
        <end position="649"/>
    </location>
</feature>
<evidence type="ECO:0000256" key="1">
    <source>
        <dbReference type="SAM" id="MobiDB-lite"/>
    </source>
</evidence>
<feature type="compositionally biased region" description="Polar residues" evidence="1">
    <location>
        <begin position="358"/>
        <end position="379"/>
    </location>
</feature>
<feature type="compositionally biased region" description="Polar residues" evidence="1">
    <location>
        <begin position="746"/>
        <end position="768"/>
    </location>
</feature>
<feature type="region of interest" description="Disordered" evidence="1">
    <location>
        <begin position="325"/>
        <end position="380"/>
    </location>
</feature>
<feature type="compositionally biased region" description="Acidic residues" evidence="1">
    <location>
        <begin position="275"/>
        <end position="286"/>
    </location>
</feature>
<feature type="region of interest" description="Disordered" evidence="1">
    <location>
        <begin position="1"/>
        <end position="311"/>
    </location>
</feature>
<dbReference type="EMBL" id="JAACJO010000012">
    <property type="protein sequence ID" value="KAF5351991.1"/>
    <property type="molecule type" value="Genomic_DNA"/>
</dbReference>
<name>A0A8H5D3F7_9AGAR</name>
<evidence type="ECO:0000313" key="2">
    <source>
        <dbReference type="EMBL" id="KAF5351991.1"/>
    </source>
</evidence>
<feature type="region of interest" description="Disordered" evidence="1">
    <location>
        <begin position="1068"/>
        <end position="1089"/>
    </location>
</feature>
<feature type="compositionally biased region" description="Basic residues" evidence="1">
    <location>
        <begin position="1"/>
        <end position="10"/>
    </location>
</feature>
<feature type="compositionally biased region" description="Low complexity" evidence="1">
    <location>
        <begin position="180"/>
        <end position="197"/>
    </location>
</feature>